<keyword evidence="6 13" id="KW-0548">Nucleotidyltransferase</keyword>
<keyword evidence="12" id="KW-0813">Transport</keyword>
<evidence type="ECO:0000256" key="12">
    <source>
        <dbReference type="RuleBase" id="RU003696"/>
    </source>
</evidence>
<dbReference type="EMBL" id="JACTAM010000002">
    <property type="protein sequence ID" value="KAI2667773.1"/>
    <property type="molecule type" value="Genomic_DNA"/>
</dbReference>
<dbReference type="NCBIfam" id="TIGR00482">
    <property type="entry name" value="nicotinate (nicotinamide) nucleotide adenylyltransferase"/>
    <property type="match status" value="1"/>
</dbReference>
<keyword evidence="4 13" id="KW-0662">Pyridine nucleotide biosynthesis</keyword>
<dbReference type="Gene3D" id="3.40.50.620">
    <property type="entry name" value="HUPs"/>
    <property type="match status" value="1"/>
</dbReference>
<dbReference type="SUPFAM" id="SSF52374">
    <property type="entry name" value="Nucleotidylyl transferase"/>
    <property type="match status" value="1"/>
</dbReference>
<evidence type="ECO:0000256" key="10">
    <source>
        <dbReference type="ARBA" id="ARBA00048514"/>
    </source>
</evidence>
<dbReference type="InterPro" id="IPR012674">
    <property type="entry name" value="Calycin"/>
</dbReference>
<evidence type="ECO:0000256" key="2">
    <source>
        <dbReference type="ARBA" id="ARBA00005019"/>
    </source>
</evidence>
<dbReference type="InterPro" id="IPR005248">
    <property type="entry name" value="NadD/NMNAT"/>
</dbReference>
<dbReference type="InterPro" id="IPR000566">
    <property type="entry name" value="Lipocln_cytosolic_FA-bd_dom"/>
</dbReference>
<dbReference type="SUPFAM" id="SSF50814">
    <property type="entry name" value="Lipocalins"/>
    <property type="match status" value="1"/>
</dbReference>
<accession>A0ABQ8MY69</accession>
<dbReference type="PRINTS" id="PR00178">
    <property type="entry name" value="FATTYACIDBP"/>
</dbReference>
<evidence type="ECO:0000256" key="3">
    <source>
        <dbReference type="ARBA" id="ARBA00007064"/>
    </source>
</evidence>
<comment type="pathway">
    <text evidence="1 13">Cofactor biosynthesis; NAD(+) biosynthesis; NAD(+) from nicotinamide D-ribonucleotide: step 1/1.</text>
</comment>
<dbReference type="Proteomes" id="UP000830375">
    <property type="component" value="Unassembled WGS sequence"/>
</dbReference>
<keyword evidence="16" id="KW-1185">Reference proteome</keyword>
<comment type="similarity">
    <text evidence="12">Belongs to the calycin superfamily. Fatty-acid binding protein (FABP) family.</text>
</comment>
<evidence type="ECO:0000256" key="13">
    <source>
        <dbReference type="RuleBase" id="RU362021"/>
    </source>
</evidence>
<evidence type="ECO:0000256" key="9">
    <source>
        <dbReference type="ARBA" id="ARBA00023027"/>
    </source>
</evidence>
<evidence type="ECO:0000313" key="15">
    <source>
        <dbReference type="EMBL" id="KAI2667773.1"/>
    </source>
</evidence>
<dbReference type="Pfam" id="PF01467">
    <property type="entry name" value="CTP_transf_like"/>
    <property type="match status" value="1"/>
</dbReference>
<organism evidence="15 16">
    <name type="scientific">Labeo rohita</name>
    <name type="common">Indian major carp</name>
    <name type="synonym">Cyprinus rohita</name>
    <dbReference type="NCBI Taxonomy" id="84645"/>
    <lineage>
        <taxon>Eukaryota</taxon>
        <taxon>Metazoa</taxon>
        <taxon>Chordata</taxon>
        <taxon>Craniata</taxon>
        <taxon>Vertebrata</taxon>
        <taxon>Euteleostomi</taxon>
        <taxon>Actinopterygii</taxon>
        <taxon>Neopterygii</taxon>
        <taxon>Teleostei</taxon>
        <taxon>Ostariophysi</taxon>
        <taxon>Cypriniformes</taxon>
        <taxon>Cyprinidae</taxon>
        <taxon>Labeoninae</taxon>
        <taxon>Labeonini</taxon>
        <taxon>Labeo</taxon>
    </lineage>
</organism>
<dbReference type="InterPro" id="IPR045094">
    <property type="entry name" value="NMNAT_euk"/>
</dbReference>
<protein>
    <recommendedName>
        <fullName evidence="13">Nicotinamide-nucleotide adenylyltransferase</fullName>
        <ecNumber evidence="13">2.7.7.1</ecNumber>
        <ecNumber evidence="13">2.7.7.18</ecNumber>
    </recommendedName>
</protein>
<dbReference type="GO" id="GO:0016779">
    <property type="term" value="F:nucleotidyltransferase activity"/>
    <property type="evidence" value="ECO:0007669"/>
    <property type="project" value="UniProtKB-KW"/>
</dbReference>
<dbReference type="Pfam" id="PF00061">
    <property type="entry name" value="Lipocalin"/>
    <property type="match status" value="1"/>
</dbReference>
<reference evidence="15 16" key="1">
    <citation type="submission" date="2022-01" db="EMBL/GenBank/DDBJ databases">
        <title>A high-quality chromosome-level genome assembly of rohu carp, Labeo rohita.</title>
        <authorList>
            <person name="Arick M.A. II"/>
            <person name="Hsu C.-Y."/>
            <person name="Magbanua Z."/>
            <person name="Pechanova O."/>
            <person name="Grover C."/>
            <person name="Miller E."/>
            <person name="Thrash A."/>
            <person name="Ezzel L."/>
            <person name="Alam S."/>
            <person name="Benzie J."/>
            <person name="Hamilton M."/>
            <person name="Karsi A."/>
            <person name="Lawrence M.L."/>
            <person name="Peterson D.G."/>
        </authorList>
    </citation>
    <scope>NUCLEOTIDE SEQUENCE [LARGE SCALE GENOMIC DNA]</scope>
    <source>
        <strain evidence="16">BAU-BD-2019</strain>
        <tissue evidence="15">Blood</tissue>
    </source>
</reference>
<dbReference type="EC" id="2.7.7.1" evidence="13"/>
<comment type="caution">
    <text evidence="15">The sequence shown here is derived from an EMBL/GenBank/DDBJ whole genome shotgun (WGS) entry which is preliminary data.</text>
</comment>
<dbReference type="EC" id="2.7.7.18" evidence="13"/>
<evidence type="ECO:0000256" key="7">
    <source>
        <dbReference type="ARBA" id="ARBA00022741"/>
    </source>
</evidence>
<keyword evidence="9 13" id="KW-0520">NAD</keyword>
<sequence length="445" mass="51040">MAGRIPLVLLACGSFNPITHQHMRLFELARDHMHQTGVYRVVAGIVSPVGDDYGKQGLVASKHRLAMARLALQSSDWVSVDDWESQQADWTETVVTMRYHYNRIAAQYHNSKNLPTSSDAPQLKLLCGADFMDTFKVPDLWRDDHVEEVVGRFGLVCVSRGSLQPDRAIHESDLLSRHQQNVFLVREWVHNEISATEVRRALRRGQSVKYLLPDSVIDYIKEHNLYTHNSETKNKDSSDDVITWRDIASKFAMMARNSRGGETVSITEKNKEFTSNRIKMPVVAILSEQTHSSVECLKMTADYNGYWKMISNENFEEYLKALDVNVAIRKIATLLKPDKDITQNGDHFIIKTLSTFRNYNMDFVVGEEFEEDLSGVDDRKCMTTITWDGDKLVCVQKGEIEGRGWTHWIERDELHLVGQFSCISFVMWYSLPGMIVLHRAATYQK</sequence>
<dbReference type="Gene3D" id="2.40.128.20">
    <property type="match status" value="1"/>
</dbReference>
<feature type="domain" description="Cytosolic fatty-acid binding proteins" evidence="14">
    <location>
        <begin position="305"/>
        <end position="322"/>
    </location>
</feature>
<keyword evidence="5 13" id="KW-0808">Transferase</keyword>
<dbReference type="InterPro" id="IPR014729">
    <property type="entry name" value="Rossmann-like_a/b/a_fold"/>
</dbReference>
<evidence type="ECO:0000256" key="4">
    <source>
        <dbReference type="ARBA" id="ARBA00022642"/>
    </source>
</evidence>
<comment type="catalytic activity">
    <reaction evidence="10">
        <text>nicotinate beta-D-ribonucleotide + ATP + H(+) = deamido-NAD(+) + diphosphate</text>
        <dbReference type="Rhea" id="RHEA:22860"/>
        <dbReference type="ChEBI" id="CHEBI:15378"/>
        <dbReference type="ChEBI" id="CHEBI:30616"/>
        <dbReference type="ChEBI" id="CHEBI:33019"/>
        <dbReference type="ChEBI" id="CHEBI:57502"/>
        <dbReference type="ChEBI" id="CHEBI:58437"/>
        <dbReference type="EC" id="2.7.7.18"/>
    </reaction>
    <physiologicalReaction direction="left-to-right" evidence="10">
        <dbReference type="Rhea" id="RHEA:22861"/>
    </physiologicalReaction>
    <physiologicalReaction direction="right-to-left" evidence="10">
        <dbReference type="Rhea" id="RHEA:22862"/>
    </physiologicalReaction>
</comment>
<comment type="pathway">
    <text evidence="2">Cofactor biosynthesis; NAD(+) biosynthesis; deamido-NAD(+) from nicotinate D-ribonucleotide: step 1/1.</text>
</comment>
<keyword evidence="8 13" id="KW-0067">ATP-binding</keyword>
<name>A0ABQ8MY69_LABRO</name>
<dbReference type="InterPro" id="IPR004821">
    <property type="entry name" value="Cyt_trans-like"/>
</dbReference>
<evidence type="ECO:0000313" key="16">
    <source>
        <dbReference type="Proteomes" id="UP000830375"/>
    </source>
</evidence>
<comment type="catalytic activity">
    <reaction evidence="11">
        <text>beta-nicotinamide D-ribonucleotide + ATP + H(+) = diphosphate + NAD(+)</text>
        <dbReference type="Rhea" id="RHEA:21360"/>
        <dbReference type="ChEBI" id="CHEBI:14649"/>
        <dbReference type="ChEBI" id="CHEBI:15378"/>
        <dbReference type="ChEBI" id="CHEBI:30616"/>
        <dbReference type="ChEBI" id="CHEBI:33019"/>
        <dbReference type="ChEBI" id="CHEBI:57540"/>
        <dbReference type="EC" id="2.7.7.1"/>
    </reaction>
    <physiologicalReaction direction="left-to-right" evidence="11">
        <dbReference type="Rhea" id="RHEA:21361"/>
    </physiologicalReaction>
    <physiologicalReaction direction="right-to-left" evidence="11">
        <dbReference type="Rhea" id="RHEA:21362"/>
    </physiologicalReaction>
</comment>
<comment type="similarity">
    <text evidence="3 13">Belongs to the eukaryotic NMN adenylyltransferase family.</text>
</comment>
<evidence type="ECO:0000256" key="1">
    <source>
        <dbReference type="ARBA" id="ARBA00004658"/>
    </source>
</evidence>
<dbReference type="InterPro" id="IPR000463">
    <property type="entry name" value="Fatty_acid-bd"/>
</dbReference>
<dbReference type="CDD" id="cd09286">
    <property type="entry name" value="NMNAT_Eukarya"/>
    <property type="match status" value="1"/>
</dbReference>
<evidence type="ECO:0000259" key="14">
    <source>
        <dbReference type="PROSITE" id="PS00214"/>
    </source>
</evidence>
<evidence type="ECO:0000256" key="8">
    <source>
        <dbReference type="ARBA" id="ARBA00022840"/>
    </source>
</evidence>
<dbReference type="InterPro" id="IPR051182">
    <property type="entry name" value="Euk_NMN_adenylyltrnsfrase"/>
</dbReference>
<proteinExistence type="inferred from homology"/>
<evidence type="ECO:0000256" key="5">
    <source>
        <dbReference type="ARBA" id="ARBA00022679"/>
    </source>
</evidence>
<dbReference type="PANTHER" id="PTHR12039:SF7">
    <property type="entry name" value="NICOTINAMIDE_NICOTINIC ACID MONONUCLEOTIDE ADENYLYLTRANSFERASE 3"/>
    <property type="match status" value="1"/>
</dbReference>
<evidence type="ECO:0000256" key="6">
    <source>
        <dbReference type="ARBA" id="ARBA00022695"/>
    </source>
</evidence>
<dbReference type="PANTHER" id="PTHR12039">
    <property type="entry name" value="NICOTINAMIDE MONONUCLEOTIDE ADENYLYLTRANSFERASE"/>
    <property type="match status" value="1"/>
</dbReference>
<gene>
    <name evidence="15" type="ORF">H4Q32_004346</name>
</gene>
<evidence type="ECO:0000256" key="11">
    <source>
        <dbReference type="ARBA" id="ARBA00048969"/>
    </source>
</evidence>
<dbReference type="PROSITE" id="PS00214">
    <property type="entry name" value="FABP"/>
    <property type="match status" value="1"/>
</dbReference>
<keyword evidence="7 13" id="KW-0547">Nucleotide-binding</keyword>